<dbReference type="InterPro" id="IPR001387">
    <property type="entry name" value="Cro/C1-type_HTH"/>
</dbReference>
<dbReference type="OrthoDB" id="7865033at2"/>
<dbReference type="Pfam" id="PF01381">
    <property type="entry name" value="HTH_3"/>
    <property type="match status" value="1"/>
</dbReference>
<sequence>MNRIKEVLDRKGIKQIWLAEQLGKSYNMVHSYAQNKRQPSIDDLYKIAEILNVDIKELLVSNKPEQKTK</sequence>
<dbReference type="AlphaFoldDB" id="A0A2N3I3F7"/>
<feature type="domain" description="HTH cro/C1-type" evidence="1">
    <location>
        <begin position="4"/>
        <end position="58"/>
    </location>
</feature>
<dbReference type="SUPFAM" id="SSF47413">
    <property type="entry name" value="lambda repressor-like DNA-binding domains"/>
    <property type="match status" value="1"/>
</dbReference>
<dbReference type="GO" id="GO:0003677">
    <property type="term" value="F:DNA binding"/>
    <property type="evidence" value="ECO:0007669"/>
    <property type="project" value="InterPro"/>
</dbReference>
<keyword evidence="3" id="KW-1185">Reference proteome</keyword>
<organism evidence="2 3">
    <name type="scientific">Labilibaculum filiforme</name>
    <dbReference type="NCBI Taxonomy" id="1940526"/>
    <lineage>
        <taxon>Bacteria</taxon>
        <taxon>Pseudomonadati</taxon>
        <taxon>Bacteroidota</taxon>
        <taxon>Bacteroidia</taxon>
        <taxon>Marinilabiliales</taxon>
        <taxon>Marinifilaceae</taxon>
        <taxon>Labilibaculum</taxon>
    </lineage>
</organism>
<dbReference type="RefSeq" id="WP_101259926.1">
    <property type="nucleotide sequence ID" value="NZ_MVDD01000002.1"/>
</dbReference>
<dbReference type="Proteomes" id="UP000233535">
    <property type="component" value="Unassembled WGS sequence"/>
</dbReference>
<dbReference type="CDD" id="cd00093">
    <property type="entry name" value="HTH_XRE"/>
    <property type="match status" value="1"/>
</dbReference>
<dbReference type="Gene3D" id="1.10.260.40">
    <property type="entry name" value="lambda repressor-like DNA-binding domains"/>
    <property type="match status" value="1"/>
</dbReference>
<proteinExistence type="predicted"/>
<accession>A0A2N3I3F7</accession>
<name>A0A2N3I3F7_9BACT</name>
<dbReference type="InterPro" id="IPR010982">
    <property type="entry name" value="Lambda_DNA-bd_dom_sf"/>
</dbReference>
<evidence type="ECO:0000313" key="2">
    <source>
        <dbReference type="EMBL" id="PKQ64829.1"/>
    </source>
</evidence>
<dbReference type="SMART" id="SM00530">
    <property type="entry name" value="HTH_XRE"/>
    <property type="match status" value="1"/>
</dbReference>
<evidence type="ECO:0000313" key="3">
    <source>
        <dbReference type="Proteomes" id="UP000233535"/>
    </source>
</evidence>
<protein>
    <submittedName>
        <fullName evidence="2">Transcriptional regulator</fullName>
    </submittedName>
</protein>
<reference evidence="2 3" key="1">
    <citation type="journal article" date="2017" name="Front. Microbiol.">
        <title>Labilibaculum manganireducens gen. nov., sp. nov. and Labilibaculum filiforme sp. nov., Novel Bacteroidetes Isolated from Subsurface Sediments of the Baltic Sea.</title>
        <authorList>
            <person name="Vandieken V."/>
            <person name="Marshall I.P."/>
            <person name="Niemann H."/>
            <person name="Engelen B."/>
            <person name="Cypionka H."/>
        </authorList>
    </citation>
    <scope>NUCLEOTIDE SEQUENCE [LARGE SCALE GENOMIC DNA]</scope>
    <source>
        <strain evidence="2 3">59.16B</strain>
    </source>
</reference>
<comment type="caution">
    <text evidence="2">The sequence shown here is derived from an EMBL/GenBank/DDBJ whole genome shotgun (WGS) entry which is preliminary data.</text>
</comment>
<gene>
    <name evidence="2" type="ORF">BZG02_02975</name>
</gene>
<dbReference type="PROSITE" id="PS50943">
    <property type="entry name" value="HTH_CROC1"/>
    <property type="match status" value="1"/>
</dbReference>
<evidence type="ECO:0000259" key="1">
    <source>
        <dbReference type="PROSITE" id="PS50943"/>
    </source>
</evidence>
<dbReference type="EMBL" id="MVDD01000002">
    <property type="protein sequence ID" value="PKQ64829.1"/>
    <property type="molecule type" value="Genomic_DNA"/>
</dbReference>